<gene>
    <name evidence="1" type="ORF">CAMSH0001_0530</name>
</gene>
<reference evidence="1 2" key="1">
    <citation type="submission" date="2009-07" db="EMBL/GenBank/DDBJ databases">
        <authorList>
            <person name="Madupu R."/>
            <person name="Sebastian Y."/>
            <person name="Durkin A.S."/>
            <person name="Torralba M."/>
            <person name="Methe B."/>
            <person name="Sutton G.G."/>
            <person name="Strausberg R.L."/>
            <person name="Nelson K.E."/>
        </authorList>
    </citation>
    <scope>NUCLEOTIDE SEQUENCE [LARGE SCALE GENOMIC DNA]</scope>
    <source>
        <strain evidence="1 2">RM3277</strain>
    </source>
</reference>
<accession>C6RFM4</accession>
<proteinExistence type="predicted"/>
<organism evidence="1 2">
    <name type="scientific">Campylobacter showae RM3277</name>
    <dbReference type="NCBI Taxonomy" id="553219"/>
    <lineage>
        <taxon>Bacteria</taxon>
        <taxon>Pseudomonadati</taxon>
        <taxon>Campylobacterota</taxon>
        <taxon>Epsilonproteobacteria</taxon>
        <taxon>Campylobacterales</taxon>
        <taxon>Campylobacteraceae</taxon>
        <taxon>Campylobacter</taxon>
    </lineage>
</organism>
<evidence type="ECO:0000313" key="1">
    <source>
        <dbReference type="EMBL" id="EET80032.1"/>
    </source>
</evidence>
<evidence type="ECO:0000313" key="2">
    <source>
        <dbReference type="Proteomes" id="UP000003107"/>
    </source>
</evidence>
<sequence length="41" mass="4691">MVWLNLPSAPSAQIYSNLPPLSKFFKILDIIALLLRKIFAF</sequence>
<dbReference type="AlphaFoldDB" id="C6RFM4"/>
<comment type="caution">
    <text evidence="1">The sequence shown here is derived from an EMBL/GenBank/DDBJ whole genome shotgun (WGS) entry which is preliminary data.</text>
</comment>
<protein>
    <submittedName>
        <fullName evidence="1">Uncharacterized protein</fullName>
    </submittedName>
</protein>
<dbReference type="EMBL" id="ACVQ01000017">
    <property type="protein sequence ID" value="EET80032.1"/>
    <property type="molecule type" value="Genomic_DNA"/>
</dbReference>
<name>C6RFM4_9BACT</name>
<dbReference type="STRING" id="553219.CAMSH0001_0530"/>
<dbReference type="Proteomes" id="UP000003107">
    <property type="component" value="Unassembled WGS sequence"/>
</dbReference>
<keyword evidence="2" id="KW-1185">Reference proteome</keyword>